<evidence type="ECO:0000256" key="2">
    <source>
        <dbReference type="SAM" id="SignalP"/>
    </source>
</evidence>
<proteinExistence type="predicted"/>
<dbReference type="PANTHER" id="PTHR43037">
    <property type="entry name" value="UNNAMED PRODUCT-RELATED"/>
    <property type="match status" value="1"/>
</dbReference>
<feature type="chain" id="PRO_5045112492" evidence="2">
    <location>
        <begin position="19"/>
        <end position="259"/>
    </location>
</feature>
<dbReference type="PANTHER" id="PTHR43037:SF1">
    <property type="entry name" value="BLL1128 PROTEIN"/>
    <property type="match status" value="1"/>
</dbReference>
<dbReference type="RefSeq" id="WP_317488723.1">
    <property type="nucleotide sequence ID" value="NZ_CP136051.1"/>
</dbReference>
<evidence type="ECO:0000259" key="3">
    <source>
        <dbReference type="Pfam" id="PF02230"/>
    </source>
</evidence>
<accession>A0ABZ0ILS6</accession>
<evidence type="ECO:0000313" key="4">
    <source>
        <dbReference type="EMBL" id="WOK05983.1"/>
    </source>
</evidence>
<dbReference type="InterPro" id="IPR050955">
    <property type="entry name" value="Plant_Biomass_Hydrol_Est"/>
</dbReference>
<name>A0ABZ0ILS6_9BACT</name>
<reference evidence="4 5" key="1">
    <citation type="journal article" date="2023" name="Microbiol. Resour. Announc.">
        <title>Complete Genome Sequence of Imperialibacter roseus strain P4T.</title>
        <authorList>
            <person name="Tizabi D.R."/>
            <person name="Bachvaroff T."/>
            <person name="Hill R.T."/>
        </authorList>
    </citation>
    <scope>NUCLEOTIDE SEQUENCE [LARGE SCALE GENOMIC DNA]</scope>
    <source>
        <strain evidence="4 5">P4T</strain>
    </source>
</reference>
<gene>
    <name evidence="4" type="ORF">RT717_23175</name>
</gene>
<sequence>MKKLVVLIILLTSFKAKSQDFSLFEKKEFVSEKGDVLPYRVLYPENYDKTKKYPLVLFLHGGGERGTDNEKQLVNGVKAFLEPENRSKFPCIVIAPQCPEDSYWASVKFERTKYPLELDFNYGYDITKGLQLAIGLTKSVMKSESVDSKRVYITGLSMGGMGSLEAVYRYPKMFAAIAAVCGGADLNAYSKKQARIPFWLFHGSVDGVIAVDNSRKLNEKLKEMGADVQYTEYPGVNHNSWENAYVEPGLFPWMFSKSR</sequence>
<feature type="domain" description="Phospholipase/carboxylesterase/thioesterase" evidence="3">
    <location>
        <begin position="143"/>
        <end position="243"/>
    </location>
</feature>
<dbReference type="GO" id="GO:0016787">
    <property type="term" value="F:hydrolase activity"/>
    <property type="evidence" value="ECO:0007669"/>
    <property type="project" value="UniProtKB-KW"/>
</dbReference>
<dbReference type="EMBL" id="CP136051">
    <property type="protein sequence ID" value="WOK05983.1"/>
    <property type="molecule type" value="Genomic_DNA"/>
</dbReference>
<dbReference type="InterPro" id="IPR029058">
    <property type="entry name" value="AB_hydrolase_fold"/>
</dbReference>
<dbReference type="Proteomes" id="UP001302349">
    <property type="component" value="Chromosome"/>
</dbReference>
<evidence type="ECO:0000256" key="1">
    <source>
        <dbReference type="ARBA" id="ARBA00022729"/>
    </source>
</evidence>
<keyword evidence="5" id="KW-1185">Reference proteome</keyword>
<protein>
    <submittedName>
        <fullName evidence="4">Alpha/beta hydrolase-fold protein</fullName>
    </submittedName>
</protein>
<dbReference type="SUPFAM" id="SSF53474">
    <property type="entry name" value="alpha/beta-Hydrolases"/>
    <property type="match status" value="1"/>
</dbReference>
<evidence type="ECO:0000313" key="5">
    <source>
        <dbReference type="Proteomes" id="UP001302349"/>
    </source>
</evidence>
<keyword evidence="4" id="KW-0378">Hydrolase</keyword>
<dbReference type="Pfam" id="PF02230">
    <property type="entry name" value="Abhydrolase_2"/>
    <property type="match status" value="1"/>
</dbReference>
<feature type="signal peptide" evidence="2">
    <location>
        <begin position="1"/>
        <end position="18"/>
    </location>
</feature>
<organism evidence="4 5">
    <name type="scientific">Imperialibacter roseus</name>
    <dbReference type="NCBI Taxonomy" id="1324217"/>
    <lineage>
        <taxon>Bacteria</taxon>
        <taxon>Pseudomonadati</taxon>
        <taxon>Bacteroidota</taxon>
        <taxon>Cytophagia</taxon>
        <taxon>Cytophagales</taxon>
        <taxon>Flammeovirgaceae</taxon>
        <taxon>Imperialibacter</taxon>
    </lineage>
</organism>
<dbReference type="Gene3D" id="3.40.50.1820">
    <property type="entry name" value="alpha/beta hydrolase"/>
    <property type="match status" value="1"/>
</dbReference>
<keyword evidence="1 2" id="KW-0732">Signal</keyword>
<dbReference type="InterPro" id="IPR003140">
    <property type="entry name" value="PLipase/COase/thioEstase"/>
</dbReference>